<keyword evidence="2" id="KW-0732">Signal</keyword>
<sequence>MTSDKINDPVMKAWVRDHNIKSVVVLTDIKSKVSETYGKTVAPAILKKLGIQIKEDIDFVTEDVDFSAQVTKAKAANPDGLVLAGEYAPAANLAREAAKQGLKLPLIGDVPIVTDQYIKLAGQAAEGTYASTDFWMGNPDPRVQRFIADFKKQFGKDVLPHTTTAGMHNTLLVTQHLIETLKLSGKPEDLQKDREKIRDGWANLKDFQALSKISINDDGEALMDYWGLVVRDGKWTKAN</sequence>
<organism evidence="4 5">
    <name type="scientific">Desulfomonile tiedjei</name>
    <dbReference type="NCBI Taxonomy" id="2358"/>
    <lineage>
        <taxon>Bacteria</taxon>
        <taxon>Pseudomonadati</taxon>
        <taxon>Thermodesulfobacteriota</taxon>
        <taxon>Desulfomonilia</taxon>
        <taxon>Desulfomonilales</taxon>
        <taxon>Desulfomonilaceae</taxon>
        <taxon>Desulfomonile</taxon>
    </lineage>
</organism>
<evidence type="ECO:0000313" key="4">
    <source>
        <dbReference type="EMBL" id="MBI5252430.1"/>
    </source>
</evidence>
<evidence type="ECO:0000256" key="1">
    <source>
        <dbReference type="ARBA" id="ARBA00010062"/>
    </source>
</evidence>
<dbReference type="InterPro" id="IPR028082">
    <property type="entry name" value="Peripla_BP_I"/>
</dbReference>
<dbReference type="Gene3D" id="3.40.50.2300">
    <property type="match status" value="2"/>
</dbReference>
<dbReference type="InterPro" id="IPR051010">
    <property type="entry name" value="BCAA_transport"/>
</dbReference>
<protein>
    <submittedName>
        <fullName evidence="4">ABC transporter substrate-binding protein</fullName>
    </submittedName>
</protein>
<accession>A0A9D6V8A5</accession>
<proteinExistence type="inferred from homology"/>
<dbReference type="PANTHER" id="PTHR30483">
    <property type="entry name" value="LEUCINE-SPECIFIC-BINDING PROTEIN"/>
    <property type="match status" value="1"/>
</dbReference>
<dbReference type="Pfam" id="PF13458">
    <property type="entry name" value="Peripla_BP_6"/>
    <property type="match status" value="1"/>
</dbReference>
<name>A0A9D6V8A5_9BACT</name>
<reference evidence="4" key="1">
    <citation type="submission" date="2020-07" db="EMBL/GenBank/DDBJ databases">
        <title>Huge and variable diversity of episymbiotic CPR bacteria and DPANN archaea in groundwater ecosystems.</title>
        <authorList>
            <person name="He C.Y."/>
            <person name="Keren R."/>
            <person name="Whittaker M."/>
            <person name="Farag I.F."/>
            <person name="Doudna J."/>
            <person name="Cate J.H.D."/>
            <person name="Banfield J.F."/>
        </authorList>
    </citation>
    <scope>NUCLEOTIDE SEQUENCE</scope>
    <source>
        <strain evidence="4">NC_groundwater_1664_Pr3_B-0.1um_52_9</strain>
    </source>
</reference>
<comment type="caution">
    <text evidence="4">The sequence shown here is derived from an EMBL/GenBank/DDBJ whole genome shotgun (WGS) entry which is preliminary data.</text>
</comment>
<comment type="similarity">
    <text evidence="1">Belongs to the leucine-binding protein family.</text>
</comment>
<dbReference type="AlphaFoldDB" id="A0A9D6V8A5"/>
<feature type="domain" description="Leucine-binding protein" evidence="3">
    <location>
        <begin position="9"/>
        <end position="233"/>
    </location>
</feature>
<dbReference type="SUPFAM" id="SSF53822">
    <property type="entry name" value="Periplasmic binding protein-like I"/>
    <property type="match status" value="1"/>
</dbReference>
<evidence type="ECO:0000259" key="3">
    <source>
        <dbReference type="Pfam" id="PF13458"/>
    </source>
</evidence>
<evidence type="ECO:0000313" key="5">
    <source>
        <dbReference type="Proteomes" id="UP000807825"/>
    </source>
</evidence>
<dbReference type="PANTHER" id="PTHR30483:SF6">
    <property type="entry name" value="PERIPLASMIC BINDING PROTEIN OF ABC TRANSPORTER FOR NATURAL AMINO ACIDS"/>
    <property type="match status" value="1"/>
</dbReference>
<dbReference type="EMBL" id="JACRDE010000607">
    <property type="protein sequence ID" value="MBI5252430.1"/>
    <property type="molecule type" value="Genomic_DNA"/>
</dbReference>
<evidence type="ECO:0000256" key="2">
    <source>
        <dbReference type="ARBA" id="ARBA00022729"/>
    </source>
</evidence>
<dbReference type="Proteomes" id="UP000807825">
    <property type="component" value="Unassembled WGS sequence"/>
</dbReference>
<dbReference type="InterPro" id="IPR028081">
    <property type="entry name" value="Leu-bd"/>
</dbReference>
<gene>
    <name evidence="4" type="ORF">HY912_23295</name>
</gene>